<name>A0A655Q060_VIBCL</name>
<evidence type="ECO:0000313" key="1">
    <source>
        <dbReference type="EMBL" id="CSA37161.1"/>
    </source>
</evidence>
<organism evidence="1 2">
    <name type="scientific">Vibrio cholerae</name>
    <dbReference type="NCBI Taxonomy" id="666"/>
    <lineage>
        <taxon>Bacteria</taxon>
        <taxon>Pseudomonadati</taxon>
        <taxon>Pseudomonadota</taxon>
        <taxon>Gammaproteobacteria</taxon>
        <taxon>Vibrionales</taxon>
        <taxon>Vibrionaceae</taxon>
        <taxon>Vibrio</taxon>
    </lineage>
</organism>
<dbReference type="Proteomes" id="UP000044806">
    <property type="component" value="Unassembled WGS sequence"/>
</dbReference>
<gene>
    <name evidence="1" type="ORF">ERS013165_01404</name>
</gene>
<protein>
    <submittedName>
        <fullName evidence="1">Uncharacterized protein</fullName>
    </submittedName>
</protein>
<reference evidence="1 2" key="1">
    <citation type="submission" date="2015-07" db="EMBL/GenBank/DDBJ databases">
        <authorList>
            <consortium name="Pathogen Informatics"/>
        </authorList>
    </citation>
    <scope>NUCLEOTIDE SEQUENCE [LARGE SCALE GENOMIC DNA]</scope>
    <source>
        <strain evidence="1 2">A51</strain>
    </source>
</reference>
<dbReference type="AlphaFoldDB" id="A0A655Q060"/>
<dbReference type="EMBL" id="CWOW01000006">
    <property type="protein sequence ID" value="CSA37161.1"/>
    <property type="molecule type" value="Genomic_DNA"/>
</dbReference>
<evidence type="ECO:0000313" key="2">
    <source>
        <dbReference type="Proteomes" id="UP000044806"/>
    </source>
</evidence>
<proteinExistence type="predicted"/>
<accession>A0A655Q060</accession>
<sequence length="102" mass="11880">MRRQLWALPQALHFRPHGLQTRFEFDGAVVINYKDGNIWQLVDIELVDLAIHIISFNVLPAIIVTTRLKSKQRTLSFLPLFEHRSIGQTQLQKLLCKLVNTF</sequence>